<dbReference type="EMBL" id="JAESVB010000004">
    <property type="protein sequence ID" value="MCB8875908.1"/>
    <property type="molecule type" value="Genomic_DNA"/>
</dbReference>
<protein>
    <submittedName>
        <fullName evidence="3">Pilus assembly protein</fullName>
    </submittedName>
</protein>
<gene>
    <name evidence="3" type="ORF">ASILVAE211_12010</name>
</gene>
<dbReference type="InterPro" id="IPR012495">
    <property type="entry name" value="TadE-like_dom"/>
</dbReference>
<name>A0A963YRR0_9PROT</name>
<evidence type="ECO:0000259" key="2">
    <source>
        <dbReference type="Pfam" id="PF07811"/>
    </source>
</evidence>
<keyword evidence="1" id="KW-0812">Transmembrane</keyword>
<dbReference type="RefSeq" id="WP_227321551.1">
    <property type="nucleotide sequence ID" value="NZ_JAESVB010000004.1"/>
</dbReference>
<feature type="domain" description="TadE-like" evidence="2">
    <location>
        <begin position="10"/>
        <end position="52"/>
    </location>
</feature>
<dbReference type="Pfam" id="PF07811">
    <property type="entry name" value="TadE"/>
    <property type="match status" value="1"/>
</dbReference>
<comment type="caution">
    <text evidence="3">The sequence shown here is derived from an EMBL/GenBank/DDBJ whole genome shotgun (WGS) entry which is preliminary data.</text>
</comment>
<dbReference type="Proteomes" id="UP000708298">
    <property type="component" value="Unassembled WGS sequence"/>
</dbReference>
<reference evidence="3" key="2">
    <citation type="submission" date="2021-01" db="EMBL/GenBank/DDBJ databases">
        <authorList>
            <person name="Mieszkin S."/>
            <person name="Pouder E."/>
            <person name="Alain K."/>
        </authorList>
    </citation>
    <scope>NUCLEOTIDE SEQUENCE</scope>
    <source>
        <strain evidence="3">HW T2.11</strain>
    </source>
</reference>
<reference evidence="3" key="1">
    <citation type="journal article" date="2021" name="Microorganisms">
        <title>Acidisoma silvae sp. nov. and Acidisomacellulosilytica sp. nov., Two Acidophilic Bacteria Isolated from Decaying Wood, Hydrolyzing Cellulose and Producing Poly-3-hydroxybutyrate.</title>
        <authorList>
            <person name="Mieszkin S."/>
            <person name="Pouder E."/>
            <person name="Uroz S."/>
            <person name="Simon-Colin C."/>
            <person name="Alain K."/>
        </authorList>
    </citation>
    <scope>NUCLEOTIDE SEQUENCE</scope>
    <source>
        <strain evidence="3">HW T2.11</strain>
    </source>
</reference>
<organism evidence="3 4">
    <name type="scientific">Acidisoma silvae</name>
    <dbReference type="NCBI Taxonomy" id="2802396"/>
    <lineage>
        <taxon>Bacteria</taxon>
        <taxon>Pseudomonadati</taxon>
        <taxon>Pseudomonadota</taxon>
        <taxon>Alphaproteobacteria</taxon>
        <taxon>Acetobacterales</taxon>
        <taxon>Acidocellaceae</taxon>
        <taxon>Acidisoma</taxon>
    </lineage>
</organism>
<sequence>MIGIKRSKAGVAAVEFAMAWPLAFVIFAGTFSIGTICWIQSGLQVVAFGTARCLAIGETACPAGNGPAYAVSLANTRLYKNVITASNVAVTSATTCNGASGSYSQVTITDSSWIANVLPSKLSKLALVVKACYPTMNSS</sequence>
<keyword evidence="1" id="KW-1133">Transmembrane helix</keyword>
<evidence type="ECO:0000256" key="1">
    <source>
        <dbReference type="SAM" id="Phobius"/>
    </source>
</evidence>
<evidence type="ECO:0000313" key="3">
    <source>
        <dbReference type="EMBL" id="MCB8875908.1"/>
    </source>
</evidence>
<dbReference type="AlphaFoldDB" id="A0A963YRR0"/>
<accession>A0A963YRR0</accession>
<evidence type="ECO:0000313" key="4">
    <source>
        <dbReference type="Proteomes" id="UP000708298"/>
    </source>
</evidence>
<keyword evidence="4" id="KW-1185">Reference proteome</keyword>
<feature type="transmembrane region" description="Helical" evidence="1">
    <location>
        <begin position="12"/>
        <end position="34"/>
    </location>
</feature>
<proteinExistence type="predicted"/>
<keyword evidence="1" id="KW-0472">Membrane</keyword>